<keyword evidence="1" id="KW-1133">Transmembrane helix</keyword>
<feature type="transmembrane region" description="Helical" evidence="1">
    <location>
        <begin position="62"/>
        <end position="85"/>
    </location>
</feature>
<name>A0A1H7BVE6_9BACT</name>
<gene>
    <name evidence="2" type="ORF">SAMN05192553_11612</name>
</gene>
<feature type="transmembrane region" description="Helical" evidence="1">
    <location>
        <begin position="92"/>
        <end position="112"/>
    </location>
</feature>
<evidence type="ECO:0000313" key="3">
    <source>
        <dbReference type="Proteomes" id="UP000199403"/>
    </source>
</evidence>
<evidence type="ECO:0000313" key="2">
    <source>
        <dbReference type="EMBL" id="SEJ80984.1"/>
    </source>
</evidence>
<protein>
    <recommendedName>
        <fullName evidence="4">DoxX-like family protein</fullName>
    </recommendedName>
</protein>
<dbReference type="Proteomes" id="UP000199403">
    <property type="component" value="Unassembled WGS sequence"/>
</dbReference>
<dbReference type="STRING" id="1416801.SAMN05192553_11612"/>
<dbReference type="EMBL" id="FNZH01000016">
    <property type="protein sequence ID" value="SEJ80984.1"/>
    <property type="molecule type" value="Genomic_DNA"/>
</dbReference>
<proteinExistence type="predicted"/>
<keyword evidence="1" id="KW-0472">Membrane</keyword>
<dbReference type="OrthoDB" id="840323at2"/>
<sequence>MNTRSFKNPLDKNLPRPIRTGVWASVVSAFMLIGIGLFWVIHPTSAEASFSIVADSDAAIRFAKITAIFKAVGDVLPPIFVLLAIGFHQFRLAGLFHVVTLLLVIVVDMLTWGTYVPQVQPLDVLQHIPFAIPIIVAAYCFLKPIAKTS</sequence>
<evidence type="ECO:0008006" key="4">
    <source>
        <dbReference type="Google" id="ProtNLM"/>
    </source>
</evidence>
<organism evidence="2 3">
    <name type="scientific">Cyclobacterium xiamenense</name>
    <dbReference type="NCBI Taxonomy" id="1297121"/>
    <lineage>
        <taxon>Bacteria</taxon>
        <taxon>Pseudomonadati</taxon>
        <taxon>Bacteroidota</taxon>
        <taxon>Cytophagia</taxon>
        <taxon>Cytophagales</taxon>
        <taxon>Cyclobacteriaceae</taxon>
        <taxon>Cyclobacterium</taxon>
    </lineage>
</organism>
<feature type="transmembrane region" description="Helical" evidence="1">
    <location>
        <begin position="21"/>
        <end position="42"/>
    </location>
</feature>
<keyword evidence="3" id="KW-1185">Reference proteome</keyword>
<reference evidence="3" key="1">
    <citation type="submission" date="2016-10" db="EMBL/GenBank/DDBJ databases">
        <authorList>
            <person name="Varghese N."/>
            <person name="Submissions S."/>
        </authorList>
    </citation>
    <scope>NUCLEOTIDE SEQUENCE [LARGE SCALE GENOMIC DNA]</scope>
    <source>
        <strain evidence="3">IBRC-M 10761</strain>
    </source>
</reference>
<accession>A0A1H7BVE6</accession>
<dbReference type="AlphaFoldDB" id="A0A1H7BVE6"/>
<keyword evidence="1" id="KW-0812">Transmembrane</keyword>
<feature type="transmembrane region" description="Helical" evidence="1">
    <location>
        <begin position="124"/>
        <end position="142"/>
    </location>
</feature>
<evidence type="ECO:0000256" key="1">
    <source>
        <dbReference type="SAM" id="Phobius"/>
    </source>
</evidence>
<dbReference type="RefSeq" id="WP_092178867.1">
    <property type="nucleotide sequence ID" value="NZ_FNZH01000016.1"/>
</dbReference>